<evidence type="ECO:0000313" key="9">
    <source>
        <dbReference type="Proteomes" id="UP000243528"/>
    </source>
</evidence>
<sequence>MGGAEGFSEYVEVRWPRLVRSAVLLGCTPAEAEDLVQTALTRCFVHWRKVERANDRDAYVHRILLNTFNSSRRRRSTGELPTASLPETVSADETQAVDLADAVTRSLDQLGNDQRTVVVLRYYAHLSEQQMASVLGVPAGTVKSRLSRALKALADDPNLAELRGTT</sequence>
<dbReference type="SUPFAM" id="SSF88946">
    <property type="entry name" value="Sigma2 domain of RNA polymerase sigma factors"/>
    <property type="match status" value="1"/>
</dbReference>
<dbReference type="Gene3D" id="1.10.1740.10">
    <property type="match status" value="1"/>
</dbReference>
<evidence type="ECO:0000256" key="5">
    <source>
        <dbReference type="ARBA" id="ARBA00023163"/>
    </source>
</evidence>
<dbReference type="InterPro" id="IPR007627">
    <property type="entry name" value="RNA_pol_sigma70_r2"/>
</dbReference>
<dbReference type="InterPro" id="IPR013324">
    <property type="entry name" value="RNA_pol_sigma_r3/r4-like"/>
</dbReference>
<dbReference type="OrthoDB" id="3728876at2"/>
<reference evidence="8 9" key="1">
    <citation type="submission" date="2018-03" db="EMBL/GenBank/DDBJ databases">
        <title>Genomic Encyclopedia of Archaeal and Bacterial Type Strains, Phase II (KMG-II): from individual species to whole genera.</title>
        <authorList>
            <person name="Goeker M."/>
        </authorList>
    </citation>
    <scope>NUCLEOTIDE SEQUENCE [LARGE SCALE GENOMIC DNA]</scope>
    <source>
        <strain evidence="8 9">DSM 45211</strain>
    </source>
</reference>
<dbReference type="SUPFAM" id="SSF88659">
    <property type="entry name" value="Sigma3 and sigma4 domains of RNA polymerase sigma factors"/>
    <property type="match status" value="1"/>
</dbReference>
<dbReference type="InterPro" id="IPR013325">
    <property type="entry name" value="RNA_pol_sigma_r2"/>
</dbReference>
<keyword evidence="9" id="KW-1185">Reference proteome</keyword>
<dbReference type="NCBIfam" id="TIGR02937">
    <property type="entry name" value="sigma70-ECF"/>
    <property type="match status" value="1"/>
</dbReference>
<accession>A0A2P8EF71</accession>
<evidence type="ECO:0000256" key="4">
    <source>
        <dbReference type="ARBA" id="ARBA00023125"/>
    </source>
</evidence>
<keyword evidence="4" id="KW-0238">DNA-binding</keyword>
<protein>
    <submittedName>
        <fullName evidence="8">RNA polymerase sigma-70 factor (Sigma-E family)</fullName>
    </submittedName>
</protein>
<dbReference type="InterPro" id="IPR036388">
    <property type="entry name" value="WH-like_DNA-bd_sf"/>
</dbReference>
<dbReference type="InterPro" id="IPR013249">
    <property type="entry name" value="RNA_pol_sigma70_r4_t2"/>
</dbReference>
<dbReference type="Proteomes" id="UP000243528">
    <property type="component" value="Unassembled WGS sequence"/>
</dbReference>
<keyword evidence="5" id="KW-0804">Transcription</keyword>
<evidence type="ECO:0000256" key="3">
    <source>
        <dbReference type="ARBA" id="ARBA00023082"/>
    </source>
</evidence>
<dbReference type="InterPro" id="IPR014325">
    <property type="entry name" value="RNA_pol_sigma-E_actinobac"/>
</dbReference>
<dbReference type="EMBL" id="PYGE01000001">
    <property type="protein sequence ID" value="PSL08084.1"/>
    <property type="molecule type" value="Genomic_DNA"/>
</dbReference>
<evidence type="ECO:0000256" key="2">
    <source>
        <dbReference type="ARBA" id="ARBA00023015"/>
    </source>
</evidence>
<organism evidence="8 9">
    <name type="scientific">Haloactinopolyspora alba</name>
    <dbReference type="NCBI Taxonomy" id="648780"/>
    <lineage>
        <taxon>Bacteria</taxon>
        <taxon>Bacillati</taxon>
        <taxon>Actinomycetota</taxon>
        <taxon>Actinomycetes</taxon>
        <taxon>Jiangellales</taxon>
        <taxon>Jiangellaceae</taxon>
        <taxon>Haloactinopolyspora</taxon>
    </lineage>
</organism>
<dbReference type="PANTHER" id="PTHR43133:SF50">
    <property type="entry name" value="ECF RNA POLYMERASE SIGMA FACTOR SIGM"/>
    <property type="match status" value="1"/>
</dbReference>
<comment type="similarity">
    <text evidence="1">Belongs to the sigma-70 factor family. ECF subfamily.</text>
</comment>
<dbReference type="Gene3D" id="1.10.10.10">
    <property type="entry name" value="Winged helix-like DNA-binding domain superfamily/Winged helix DNA-binding domain"/>
    <property type="match status" value="1"/>
</dbReference>
<evidence type="ECO:0000313" key="8">
    <source>
        <dbReference type="EMBL" id="PSL08084.1"/>
    </source>
</evidence>
<name>A0A2P8EF71_9ACTN</name>
<feature type="domain" description="RNA polymerase sigma-70 region 2" evidence="6">
    <location>
        <begin position="17"/>
        <end position="76"/>
    </location>
</feature>
<dbReference type="InterPro" id="IPR039425">
    <property type="entry name" value="RNA_pol_sigma-70-like"/>
</dbReference>
<dbReference type="Pfam" id="PF08281">
    <property type="entry name" value="Sigma70_r4_2"/>
    <property type="match status" value="1"/>
</dbReference>
<dbReference type="PANTHER" id="PTHR43133">
    <property type="entry name" value="RNA POLYMERASE ECF-TYPE SIGMA FACTO"/>
    <property type="match status" value="1"/>
</dbReference>
<evidence type="ECO:0000256" key="1">
    <source>
        <dbReference type="ARBA" id="ARBA00010641"/>
    </source>
</evidence>
<keyword evidence="2" id="KW-0805">Transcription regulation</keyword>
<dbReference type="CDD" id="cd06171">
    <property type="entry name" value="Sigma70_r4"/>
    <property type="match status" value="1"/>
</dbReference>
<dbReference type="InterPro" id="IPR014284">
    <property type="entry name" value="RNA_pol_sigma-70_dom"/>
</dbReference>
<evidence type="ECO:0000259" key="7">
    <source>
        <dbReference type="Pfam" id="PF08281"/>
    </source>
</evidence>
<dbReference type="GO" id="GO:0016987">
    <property type="term" value="F:sigma factor activity"/>
    <property type="evidence" value="ECO:0007669"/>
    <property type="project" value="UniProtKB-KW"/>
</dbReference>
<dbReference type="NCBIfam" id="TIGR02983">
    <property type="entry name" value="SigE-fam_strep"/>
    <property type="match status" value="1"/>
</dbReference>
<proteinExistence type="inferred from homology"/>
<dbReference type="GO" id="GO:0003677">
    <property type="term" value="F:DNA binding"/>
    <property type="evidence" value="ECO:0007669"/>
    <property type="project" value="UniProtKB-KW"/>
</dbReference>
<feature type="domain" description="RNA polymerase sigma factor 70 region 4 type 2" evidence="7">
    <location>
        <begin position="102"/>
        <end position="153"/>
    </location>
</feature>
<dbReference type="GO" id="GO:0006352">
    <property type="term" value="P:DNA-templated transcription initiation"/>
    <property type="evidence" value="ECO:0007669"/>
    <property type="project" value="InterPro"/>
</dbReference>
<gene>
    <name evidence="8" type="ORF">CLV30_10151</name>
</gene>
<keyword evidence="3" id="KW-0731">Sigma factor</keyword>
<dbReference type="RefSeq" id="WP_106535190.1">
    <property type="nucleotide sequence ID" value="NZ_ML142897.1"/>
</dbReference>
<dbReference type="AlphaFoldDB" id="A0A2P8EF71"/>
<comment type="caution">
    <text evidence="8">The sequence shown here is derived from an EMBL/GenBank/DDBJ whole genome shotgun (WGS) entry which is preliminary data.</text>
</comment>
<dbReference type="Pfam" id="PF04542">
    <property type="entry name" value="Sigma70_r2"/>
    <property type="match status" value="1"/>
</dbReference>
<evidence type="ECO:0000259" key="6">
    <source>
        <dbReference type="Pfam" id="PF04542"/>
    </source>
</evidence>